<organism evidence="1 2">
    <name type="scientific">Anthostomella pinea</name>
    <dbReference type="NCBI Taxonomy" id="933095"/>
    <lineage>
        <taxon>Eukaryota</taxon>
        <taxon>Fungi</taxon>
        <taxon>Dikarya</taxon>
        <taxon>Ascomycota</taxon>
        <taxon>Pezizomycotina</taxon>
        <taxon>Sordariomycetes</taxon>
        <taxon>Xylariomycetidae</taxon>
        <taxon>Xylariales</taxon>
        <taxon>Xylariaceae</taxon>
        <taxon>Anthostomella</taxon>
    </lineage>
</organism>
<dbReference type="Proteomes" id="UP001295740">
    <property type="component" value="Unassembled WGS sequence"/>
</dbReference>
<dbReference type="GO" id="GO:0043047">
    <property type="term" value="F:single-stranded telomeric DNA binding"/>
    <property type="evidence" value="ECO:0007669"/>
    <property type="project" value="InterPro"/>
</dbReference>
<name>A0AAI8YF16_9PEZI</name>
<dbReference type="InterPro" id="IPR024222">
    <property type="entry name" value="Ten1_fungal"/>
</dbReference>
<dbReference type="AlphaFoldDB" id="A0AAI8YF16"/>
<protein>
    <submittedName>
        <fullName evidence="1">Uu.00g097310.m01.CDS01</fullName>
    </submittedName>
</protein>
<evidence type="ECO:0000313" key="1">
    <source>
        <dbReference type="EMBL" id="CAJ2502337.1"/>
    </source>
</evidence>
<accession>A0AAI8YF16</accession>
<dbReference type="GO" id="GO:0016233">
    <property type="term" value="P:telomere capping"/>
    <property type="evidence" value="ECO:0007669"/>
    <property type="project" value="InterPro"/>
</dbReference>
<sequence>MSSGPLPSTRCLLSELPSRQVREKVRFLGCVTAYSMHSARLTLEHQCPKGSTVKASVDVKLLLQVLKSEQTDIGQWVHVIGYITSAEMSAIADVVPLPEIRESICIGVQALVIWEADGLDIASYEKSILAKAD</sequence>
<evidence type="ECO:0000313" key="2">
    <source>
        <dbReference type="Proteomes" id="UP001295740"/>
    </source>
</evidence>
<proteinExistence type="predicted"/>
<gene>
    <name evidence="1" type="ORF">KHLLAP_LOCUS2805</name>
</gene>
<reference evidence="1" key="1">
    <citation type="submission" date="2023-10" db="EMBL/GenBank/DDBJ databases">
        <authorList>
            <person name="Hackl T."/>
        </authorList>
    </citation>
    <scope>NUCLEOTIDE SEQUENCE</scope>
</reference>
<comment type="caution">
    <text evidence="1">The sequence shown here is derived from an EMBL/GenBank/DDBJ whole genome shotgun (WGS) entry which is preliminary data.</text>
</comment>
<keyword evidence="2" id="KW-1185">Reference proteome</keyword>
<dbReference type="EMBL" id="CAUWAG010000004">
    <property type="protein sequence ID" value="CAJ2502337.1"/>
    <property type="molecule type" value="Genomic_DNA"/>
</dbReference>
<dbReference type="Pfam" id="PF12658">
    <property type="entry name" value="Ten1"/>
    <property type="match status" value="1"/>
</dbReference>
<dbReference type="InterPro" id="IPR012340">
    <property type="entry name" value="NA-bd_OB-fold"/>
</dbReference>
<dbReference type="Gene3D" id="2.40.50.140">
    <property type="entry name" value="Nucleic acid-binding proteins"/>
    <property type="match status" value="1"/>
</dbReference>
<dbReference type="GO" id="GO:1990879">
    <property type="term" value="C:CST complex"/>
    <property type="evidence" value="ECO:0007669"/>
    <property type="project" value="InterPro"/>
</dbReference>